<dbReference type="PRINTS" id="PR00508">
    <property type="entry name" value="S21N4MTFRASE"/>
</dbReference>
<dbReference type="CDD" id="cd02440">
    <property type="entry name" value="AdoMet_MTases"/>
    <property type="match status" value="1"/>
</dbReference>
<comment type="similarity">
    <text evidence="1">Belongs to the N(4)/N(6)-methyltransferase family. N(4) subfamily.</text>
</comment>
<dbReference type="GO" id="GO:0009307">
    <property type="term" value="P:DNA restriction-modification system"/>
    <property type="evidence" value="ECO:0007669"/>
    <property type="project" value="UniProtKB-KW"/>
</dbReference>
<feature type="domain" description="DNA methylase N-4/N-6" evidence="9">
    <location>
        <begin position="258"/>
        <end position="378"/>
    </location>
</feature>
<dbReference type="GO" id="GO:0008170">
    <property type="term" value="F:N-methyltransferase activity"/>
    <property type="evidence" value="ECO:0007669"/>
    <property type="project" value="InterPro"/>
</dbReference>
<evidence type="ECO:0000256" key="4">
    <source>
        <dbReference type="ARBA" id="ARBA00022691"/>
    </source>
</evidence>
<keyword evidence="5" id="KW-0680">Restriction system</keyword>
<keyword evidence="6" id="KW-0238">DNA-binding</keyword>
<dbReference type="Pfam" id="PF01555">
    <property type="entry name" value="N6_N4_Mtase"/>
    <property type="match status" value="2"/>
</dbReference>
<dbReference type="GO" id="GO:0003677">
    <property type="term" value="F:DNA binding"/>
    <property type="evidence" value="ECO:0007669"/>
    <property type="project" value="UniProtKB-KW"/>
</dbReference>
<evidence type="ECO:0000313" key="11">
    <source>
        <dbReference type="EMBL" id="MEC5498165.1"/>
    </source>
</evidence>
<keyword evidence="3" id="KW-0808">Transferase</keyword>
<dbReference type="Gene3D" id="3.40.50.150">
    <property type="entry name" value="Vaccinia Virus protein VP39"/>
    <property type="match status" value="2"/>
</dbReference>
<dbReference type="SUPFAM" id="SSF53335">
    <property type="entry name" value="S-adenosyl-L-methionine-dependent methyltransferases"/>
    <property type="match status" value="1"/>
</dbReference>
<evidence type="ECO:0000256" key="5">
    <source>
        <dbReference type="ARBA" id="ARBA00022747"/>
    </source>
</evidence>
<evidence type="ECO:0000256" key="8">
    <source>
        <dbReference type="RuleBase" id="RU362026"/>
    </source>
</evidence>
<dbReference type="GO" id="GO:0032259">
    <property type="term" value="P:methylation"/>
    <property type="evidence" value="ECO:0007669"/>
    <property type="project" value="UniProtKB-KW"/>
</dbReference>
<evidence type="ECO:0000256" key="3">
    <source>
        <dbReference type="ARBA" id="ARBA00022679"/>
    </source>
</evidence>
<dbReference type="Proteomes" id="UP001174156">
    <property type="component" value="Unassembled WGS sequence"/>
</dbReference>
<dbReference type="GO" id="GO:0015667">
    <property type="term" value="F:site-specific DNA-methyltransferase (cytosine-N4-specific) activity"/>
    <property type="evidence" value="ECO:0007669"/>
    <property type="project" value="UniProtKB-EC"/>
</dbReference>
<evidence type="ECO:0000256" key="2">
    <source>
        <dbReference type="ARBA" id="ARBA00022603"/>
    </source>
</evidence>
<evidence type="ECO:0000313" key="12">
    <source>
        <dbReference type="Proteomes" id="UP001174156"/>
    </source>
</evidence>
<proteinExistence type="inferred from homology"/>
<dbReference type="EMBL" id="JARTMM010000124">
    <property type="protein sequence ID" value="MDK4883710.1"/>
    <property type="molecule type" value="Genomic_DNA"/>
</dbReference>
<evidence type="ECO:0000313" key="10">
    <source>
        <dbReference type="EMBL" id="MDK4883710.1"/>
    </source>
</evidence>
<dbReference type="AlphaFoldDB" id="A0AA90HQI0"/>
<dbReference type="PANTHER" id="PTHR13370">
    <property type="entry name" value="RNA METHYLASE-RELATED"/>
    <property type="match status" value="1"/>
</dbReference>
<keyword evidence="4" id="KW-0949">S-adenosyl-L-methionine</keyword>
<reference evidence="11" key="3">
    <citation type="submission" date="2024-01" db="EMBL/GenBank/DDBJ databases">
        <authorList>
            <person name="Macesic N."/>
        </authorList>
    </citation>
    <scope>NUCLEOTIDE SEQUENCE</scope>
    <source>
        <strain evidence="11">CPO519</strain>
    </source>
</reference>
<evidence type="ECO:0000256" key="6">
    <source>
        <dbReference type="ARBA" id="ARBA00023125"/>
    </source>
</evidence>
<comment type="caution">
    <text evidence="10">The sequence shown here is derived from an EMBL/GenBank/DDBJ whole genome shotgun (WGS) entry which is preliminary data.</text>
</comment>
<evidence type="ECO:0000259" key="9">
    <source>
        <dbReference type="Pfam" id="PF01555"/>
    </source>
</evidence>
<evidence type="ECO:0000256" key="7">
    <source>
        <dbReference type="ARBA" id="ARBA00049120"/>
    </source>
</evidence>
<gene>
    <name evidence="11" type="ORF">P9867_017420</name>
    <name evidence="10" type="ORF">P9867_19250</name>
</gene>
<dbReference type="InterPro" id="IPR002941">
    <property type="entry name" value="DNA_methylase_N4/N6"/>
</dbReference>
<dbReference type="InterPro" id="IPR029063">
    <property type="entry name" value="SAM-dependent_MTases_sf"/>
</dbReference>
<dbReference type="EC" id="2.1.1.-" evidence="8"/>
<dbReference type="InterPro" id="IPR017985">
    <property type="entry name" value="MeTrfase_CN4_CS"/>
</dbReference>
<reference evidence="10" key="2">
    <citation type="submission" date="2023-01" db="EMBL/GenBank/DDBJ databases">
        <title>Genomic dissection of endemic carbapenem resistance: metallo-beta-lactamase gene dissemination through clonal, plasmid and integron transfer pathways.</title>
        <authorList>
            <person name="Macesic N."/>
        </authorList>
    </citation>
    <scope>NUCLEOTIDE SEQUENCE</scope>
    <source>
        <strain evidence="10">CPO519</strain>
    </source>
</reference>
<dbReference type="PANTHER" id="PTHR13370:SF3">
    <property type="entry name" value="TRNA (GUANINE(10)-N2)-METHYLTRANSFERASE HOMOLOG"/>
    <property type="match status" value="1"/>
</dbReference>
<dbReference type="RefSeq" id="WP_052210373.1">
    <property type="nucleotide sequence ID" value="NZ_JACDZB010000064.1"/>
</dbReference>
<organism evidence="10">
    <name type="scientific">Acinetobacter baumannii</name>
    <dbReference type="NCBI Taxonomy" id="470"/>
    <lineage>
        <taxon>Bacteria</taxon>
        <taxon>Pseudomonadati</taxon>
        <taxon>Pseudomonadota</taxon>
        <taxon>Gammaproteobacteria</taxon>
        <taxon>Moraxellales</taxon>
        <taxon>Moraxellaceae</taxon>
        <taxon>Acinetobacter</taxon>
        <taxon>Acinetobacter calcoaceticus/baumannii complex</taxon>
    </lineage>
</organism>
<dbReference type="PROSITE" id="PS00093">
    <property type="entry name" value="N4_MTASE"/>
    <property type="match status" value="1"/>
</dbReference>
<reference evidence="11 12" key="1">
    <citation type="journal article" date="2023" name="Nat. Commun.">
        <title>Genomic dissection of endemic carbapenem resistance reveals metallo-beta-lactamase dissemination through clonal, plasmid and integron transfer.</title>
        <authorList>
            <person name="Macesic N."/>
            <person name="Hawkey J."/>
            <person name="Vezina B."/>
            <person name="Wisniewski J.A."/>
            <person name="Cottingham H."/>
            <person name="Blakeway L.V."/>
            <person name="Harshegyi T."/>
            <person name="Pragastis K."/>
            <person name="Badoordeen G.Z."/>
            <person name="Dennison A."/>
            <person name="Spelman D.W."/>
            <person name="Jenney A.W.J."/>
            <person name="Peleg A.Y."/>
        </authorList>
    </citation>
    <scope>NUCLEOTIDE SEQUENCE [LARGE SCALE GENOMIC DNA]</scope>
    <source>
        <strain evidence="11 12">CPO519</strain>
    </source>
</reference>
<dbReference type="InterPro" id="IPR001091">
    <property type="entry name" value="RM_Methyltransferase"/>
</dbReference>
<comment type="catalytic activity">
    <reaction evidence="7">
        <text>a 2'-deoxycytidine in DNA + S-adenosyl-L-methionine = an N(4)-methyl-2'-deoxycytidine in DNA + S-adenosyl-L-homocysteine + H(+)</text>
        <dbReference type="Rhea" id="RHEA:16857"/>
        <dbReference type="Rhea" id="RHEA-COMP:11369"/>
        <dbReference type="Rhea" id="RHEA-COMP:13674"/>
        <dbReference type="ChEBI" id="CHEBI:15378"/>
        <dbReference type="ChEBI" id="CHEBI:57856"/>
        <dbReference type="ChEBI" id="CHEBI:59789"/>
        <dbReference type="ChEBI" id="CHEBI:85452"/>
        <dbReference type="ChEBI" id="CHEBI:137933"/>
        <dbReference type="EC" id="2.1.1.113"/>
    </reaction>
</comment>
<name>A0AA90HQI0_ACIBA</name>
<dbReference type="GO" id="GO:0005737">
    <property type="term" value="C:cytoplasm"/>
    <property type="evidence" value="ECO:0007669"/>
    <property type="project" value="TreeGrafter"/>
</dbReference>
<keyword evidence="2 10" id="KW-0489">Methyltransferase</keyword>
<protein>
    <recommendedName>
        <fullName evidence="8">Methyltransferase</fullName>
        <ecNumber evidence="8">2.1.1.-</ecNumber>
    </recommendedName>
</protein>
<dbReference type="EMBL" id="JARTMM020000001">
    <property type="protein sequence ID" value="MEC5498165.1"/>
    <property type="molecule type" value="Genomic_DNA"/>
</dbReference>
<sequence length="402" mass="45592">MNLTLTKSPLIHELESIDWSFSSLSNTGLNSFHWYPATYVAAIPGAIISKITSVGDTVLDPFCGSGTTGTEAVRLGRNFIGIDTNPVAILITEAKVSFPDRDKLLKVLDQIINHTDSLYASGEVVDHPNQKELLQWYHPQTMHELNRILISILEIEDILLQRSLLSVFSAILKNCSSQGRHWGWVCDNVKPKPGEILYKDANLIFSNAVRAYADASEHTFNECKYHNQEITRESLRSKSKLMNGSCLDNFLNIPTESIDAIVTSPPYYGVADYVKSQRLTYLWFDKDELANNKLGFRDFKSLRASEMGARANRYKANSHYEYITFMEKFFIDSYRLLKPGGRISLVIGESSSRTGTIDLLIELAIKHGFEFETRVGRDIKASKRRLMAKVKNEDILFFLKKE</sequence>
<feature type="domain" description="DNA methylase N-4/N-6" evidence="9">
    <location>
        <begin position="19"/>
        <end position="90"/>
    </location>
</feature>
<evidence type="ECO:0000256" key="1">
    <source>
        <dbReference type="ARBA" id="ARBA00010203"/>
    </source>
</evidence>
<accession>A0AA90HQI0</accession>